<dbReference type="SUPFAM" id="SSF53649">
    <property type="entry name" value="Alkaline phosphatase-like"/>
    <property type="match status" value="1"/>
</dbReference>
<protein>
    <submittedName>
        <fullName evidence="2">Uncharacterized protein</fullName>
    </submittedName>
</protein>
<keyword evidence="1" id="KW-0472">Membrane</keyword>
<dbReference type="EMBL" id="JANEYF010002509">
    <property type="protein sequence ID" value="KAJ8945450.1"/>
    <property type="molecule type" value="Genomic_DNA"/>
</dbReference>
<dbReference type="Proteomes" id="UP001162156">
    <property type="component" value="Unassembled WGS sequence"/>
</dbReference>
<dbReference type="Gene3D" id="3.40.720.10">
    <property type="entry name" value="Alkaline Phosphatase, subunit A"/>
    <property type="match status" value="1"/>
</dbReference>
<proteinExistence type="predicted"/>
<keyword evidence="3" id="KW-1185">Reference proteome</keyword>
<dbReference type="InterPro" id="IPR004245">
    <property type="entry name" value="DUF229"/>
</dbReference>
<keyword evidence="1" id="KW-1133">Transmembrane helix</keyword>
<feature type="transmembrane region" description="Helical" evidence="1">
    <location>
        <begin position="12"/>
        <end position="36"/>
    </location>
</feature>
<dbReference type="InterPro" id="IPR017850">
    <property type="entry name" value="Alkaline_phosphatase_core_sf"/>
</dbReference>
<evidence type="ECO:0000313" key="2">
    <source>
        <dbReference type="EMBL" id="KAJ8945450.1"/>
    </source>
</evidence>
<dbReference type="GO" id="GO:0005615">
    <property type="term" value="C:extracellular space"/>
    <property type="evidence" value="ECO:0007669"/>
    <property type="project" value="TreeGrafter"/>
</dbReference>
<dbReference type="AlphaFoldDB" id="A0AAV8Y342"/>
<dbReference type="Pfam" id="PF02995">
    <property type="entry name" value="DUF229"/>
    <property type="match status" value="1"/>
</dbReference>
<dbReference type="PANTHER" id="PTHR10974:SF1">
    <property type="entry name" value="FI08016P-RELATED"/>
    <property type="match status" value="1"/>
</dbReference>
<dbReference type="PANTHER" id="PTHR10974">
    <property type="entry name" value="FI08016P-RELATED"/>
    <property type="match status" value="1"/>
</dbReference>
<accession>A0AAV8Y342</accession>
<keyword evidence="1" id="KW-0812">Transmembrane</keyword>
<name>A0AAV8Y342_9CUCU</name>
<sequence>MGLDEFKVRVPSLLWIPLLISGALLFFVDVFQLQYYSRVPVKEFSLDQKYLTGFTINTPGCRIPYMDPFDEHIKKFIETPEVPKCNKGIPALFYSNLTSIVLNYSSLPSYNVTVSELKCCYKAFWRVEPKNDEHDNKIDYSENCIKFSESVNIADEFIQVVCTYDNSIKYKDMFSFVPLKDTSAKVTINPRPLNVLMIGLDAVSRLNLHRQMPKTVHFLQEIEAVELLGYNKVADNTFPNLMPVLTGMTENELTSSCWPSTKHYFDKCHFIWKDYKEKGYVTAYGEDSSWMGLFNYQRRGFQKQPTDYAYNYFNRNSEKEIGNCHKMNVYQCEGARYVYNDLLDYIKKFSVTMDKNNLPYFAFFWGASLSHDYLNKPRLGDDNYYNFFKSLQDEGHLNNTVLIFMSRMEERLPFVIISLPKWYRIQYQRAYKTLERNVRRLTTPFDLHETLRDLLHPFNLTDEYVDREDRKSRGYSFFSEIPSKRTCEDAAIESHWCTCQQSLEIDQNSTVVVEVADYAVEYINFELEGYAQCANLSLEEVLNARLMTHSNNSIVAENTIKDYMLTIRTSPGDGIFEVTIRRSVNPNKLGVMGTISRLNLYGKQSSCITDFHLKLYCYCKKLL</sequence>
<evidence type="ECO:0000256" key="1">
    <source>
        <dbReference type="SAM" id="Phobius"/>
    </source>
</evidence>
<dbReference type="CDD" id="cd16021">
    <property type="entry name" value="ALP_like"/>
    <property type="match status" value="1"/>
</dbReference>
<gene>
    <name evidence="2" type="ORF">NQ314_009202</name>
</gene>
<evidence type="ECO:0000313" key="3">
    <source>
        <dbReference type="Proteomes" id="UP001162156"/>
    </source>
</evidence>
<dbReference type="FunFam" id="3.40.720.10:FF:000017">
    <property type="entry name" value="Predicted protein"/>
    <property type="match status" value="1"/>
</dbReference>
<reference evidence="2" key="1">
    <citation type="journal article" date="2023" name="Insect Mol. Biol.">
        <title>Genome sequencing provides insights into the evolution of gene families encoding plant cell wall-degrading enzymes in longhorned beetles.</title>
        <authorList>
            <person name="Shin N.R."/>
            <person name="Okamura Y."/>
            <person name="Kirsch R."/>
            <person name="Pauchet Y."/>
        </authorList>
    </citation>
    <scope>NUCLEOTIDE SEQUENCE</scope>
    <source>
        <strain evidence="2">RBIC_L_NR</strain>
    </source>
</reference>
<comment type="caution">
    <text evidence="2">The sequence shown here is derived from an EMBL/GenBank/DDBJ whole genome shotgun (WGS) entry which is preliminary data.</text>
</comment>
<organism evidence="2 3">
    <name type="scientific">Rhamnusium bicolor</name>
    <dbReference type="NCBI Taxonomy" id="1586634"/>
    <lineage>
        <taxon>Eukaryota</taxon>
        <taxon>Metazoa</taxon>
        <taxon>Ecdysozoa</taxon>
        <taxon>Arthropoda</taxon>
        <taxon>Hexapoda</taxon>
        <taxon>Insecta</taxon>
        <taxon>Pterygota</taxon>
        <taxon>Neoptera</taxon>
        <taxon>Endopterygota</taxon>
        <taxon>Coleoptera</taxon>
        <taxon>Polyphaga</taxon>
        <taxon>Cucujiformia</taxon>
        <taxon>Chrysomeloidea</taxon>
        <taxon>Cerambycidae</taxon>
        <taxon>Lepturinae</taxon>
        <taxon>Rhagiini</taxon>
        <taxon>Rhamnusium</taxon>
    </lineage>
</organism>